<protein>
    <submittedName>
        <fullName evidence="3">Uncharacterized protein</fullName>
    </submittedName>
</protein>
<accession>A0A212JMB7</accession>
<evidence type="ECO:0000256" key="2">
    <source>
        <dbReference type="SAM" id="MobiDB-lite"/>
    </source>
</evidence>
<dbReference type="AlphaFoldDB" id="A0A212JMB7"/>
<evidence type="ECO:0000256" key="1">
    <source>
        <dbReference type="SAM" id="Coils"/>
    </source>
</evidence>
<evidence type="ECO:0000313" key="3">
    <source>
        <dbReference type="EMBL" id="SBW00445.1"/>
    </source>
</evidence>
<feature type="coiled-coil region" evidence="1">
    <location>
        <begin position="28"/>
        <end position="55"/>
    </location>
</feature>
<gene>
    <name evidence="3" type="ORF">KL86CLO1_11343</name>
</gene>
<sequence>MDNRKFAATLYNFIKENDPHDYYTNTSAEDAIAELESYLSDLEMVNETIKDIEEIADSFDDHEVYVTEVKPLLKCLLEIREKLEAEQSRRMVADTGYEVKQSIRIGNSEILMAENPKAEDGNFYMKAEYTENGFIGEYSQVVVDSDYLEIMWEFAKSLHGQIEKVASEIGKAAYQSEPITARECHPNDYRQGIVGKVVAIKAEALRPEYRRGDMQLVLVDGGNGANADARGNAVFCTHLNNGSRTRFERYDVQGEIKELPAWAAEHLDAIRAEREAAKRPAPPTKARKSKDREAR</sequence>
<feature type="region of interest" description="Disordered" evidence="2">
    <location>
        <begin position="272"/>
        <end position="295"/>
    </location>
</feature>
<proteinExistence type="predicted"/>
<reference evidence="3" key="1">
    <citation type="submission" date="2016-04" db="EMBL/GenBank/DDBJ databases">
        <authorList>
            <person name="Evans L.H."/>
            <person name="Alamgir A."/>
            <person name="Owens N."/>
            <person name="Weber N.D."/>
            <person name="Virtaneva K."/>
            <person name="Barbian K."/>
            <person name="Babar A."/>
            <person name="Rosenke K."/>
        </authorList>
    </citation>
    <scope>NUCLEOTIDE SEQUENCE</scope>
    <source>
        <strain evidence="3">86</strain>
    </source>
</reference>
<organism evidence="3">
    <name type="scientific">uncultured Eubacteriales bacterium</name>
    <dbReference type="NCBI Taxonomy" id="172733"/>
    <lineage>
        <taxon>Bacteria</taxon>
        <taxon>Bacillati</taxon>
        <taxon>Bacillota</taxon>
        <taxon>Clostridia</taxon>
        <taxon>Eubacteriales</taxon>
        <taxon>environmental samples</taxon>
    </lineage>
</organism>
<keyword evidence="1" id="KW-0175">Coiled coil</keyword>
<name>A0A212JMB7_9FIRM</name>
<dbReference type="EMBL" id="FLUN01000001">
    <property type="protein sequence ID" value="SBW00445.1"/>
    <property type="molecule type" value="Genomic_DNA"/>
</dbReference>